<feature type="transmembrane region" description="Helical" evidence="1">
    <location>
        <begin position="112"/>
        <end position="132"/>
    </location>
</feature>
<organism evidence="2 3">
    <name type="scientific">Isoptericola cucumis</name>
    <dbReference type="NCBI Taxonomy" id="1776856"/>
    <lineage>
        <taxon>Bacteria</taxon>
        <taxon>Bacillati</taxon>
        <taxon>Actinomycetota</taxon>
        <taxon>Actinomycetes</taxon>
        <taxon>Micrococcales</taxon>
        <taxon>Promicromonosporaceae</taxon>
        <taxon>Isoptericola</taxon>
    </lineage>
</organism>
<evidence type="ECO:0000313" key="2">
    <source>
        <dbReference type="EMBL" id="GGI09778.1"/>
    </source>
</evidence>
<feature type="transmembrane region" description="Helical" evidence="1">
    <location>
        <begin position="21"/>
        <end position="46"/>
    </location>
</feature>
<protein>
    <recommendedName>
        <fullName evidence="4">Integral membrane protein</fullName>
    </recommendedName>
</protein>
<keyword evidence="1" id="KW-0472">Membrane</keyword>
<proteinExistence type="predicted"/>
<dbReference type="Proteomes" id="UP000632535">
    <property type="component" value="Unassembled WGS sequence"/>
</dbReference>
<keyword evidence="1" id="KW-1133">Transmembrane helix</keyword>
<dbReference type="RefSeq" id="WP_188524314.1">
    <property type="nucleotide sequence ID" value="NZ_BMDG01000009.1"/>
</dbReference>
<feature type="transmembrane region" description="Helical" evidence="1">
    <location>
        <begin position="58"/>
        <end position="81"/>
    </location>
</feature>
<keyword evidence="1" id="KW-0812">Transmembrane</keyword>
<accession>A0ABQ2BA73</accession>
<gene>
    <name evidence="2" type="ORF">GCM10007368_27890</name>
</gene>
<evidence type="ECO:0000313" key="3">
    <source>
        <dbReference type="Proteomes" id="UP000632535"/>
    </source>
</evidence>
<dbReference type="EMBL" id="BMDG01000009">
    <property type="protein sequence ID" value="GGI09778.1"/>
    <property type="molecule type" value="Genomic_DNA"/>
</dbReference>
<evidence type="ECO:0008006" key="4">
    <source>
        <dbReference type="Google" id="ProtNLM"/>
    </source>
</evidence>
<evidence type="ECO:0000256" key="1">
    <source>
        <dbReference type="SAM" id="Phobius"/>
    </source>
</evidence>
<sequence length="142" mass="14468">MRPPVTPSDATPTGPDRARPALLRVVAAGVALEVALLVVMAAVVVIELVRGGSGSAGVSIFLVLFFLGVAWALVAATRVLWQGRHGGRAPLVVWQVMQGLVGVSLLTGGVTWAVLSGVALLVVAAGVLVSLVTRQVVEATSD</sequence>
<keyword evidence="3" id="KW-1185">Reference proteome</keyword>
<reference evidence="3" key="1">
    <citation type="journal article" date="2019" name="Int. J. Syst. Evol. Microbiol.">
        <title>The Global Catalogue of Microorganisms (GCM) 10K type strain sequencing project: providing services to taxonomists for standard genome sequencing and annotation.</title>
        <authorList>
            <consortium name="The Broad Institute Genomics Platform"/>
            <consortium name="The Broad Institute Genome Sequencing Center for Infectious Disease"/>
            <person name="Wu L."/>
            <person name="Ma J."/>
        </authorList>
    </citation>
    <scope>NUCLEOTIDE SEQUENCE [LARGE SCALE GENOMIC DNA]</scope>
    <source>
        <strain evidence="3">CCM 8653</strain>
    </source>
</reference>
<comment type="caution">
    <text evidence="2">The sequence shown here is derived from an EMBL/GenBank/DDBJ whole genome shotgun (WGS) entry which is preliminary data.</text>
</comment>
<name>A0ABQ2BA73_9MICO</name>